<keyword evidence="6" id="KW-1185">Reference proteome</keyword>
<sequence>MPMAQSVARAGAGPLGDEPAFVLGDHVQSHRELAARAAAVAAGLRSVPALSRTWLPSGTRLLAIGTGNHRVFAELFTGATAGDGVCAVLDPQWGTERTRAVLDRLRPDLLVLSAGQKGTREAAGELGIRTLTAGDFAPGVYADGSGVRGGEPVTPGEVTPVDGLSSYETWLAEWAGADPAGHLVPGDDLAPFLVGFTSGSTGLPTAFHRSRRSWRISLAEGRKVWGMDEGQRTLAPGPLAHGLSLYALAECLESGAAFHGLPSFDAPAILREPSTAWARRLIVVPTMLTALCSAAADFGAQEAARHLASVRTVVSGGAKLPQRLLGPVAALLPRARVLEYYGASELGFVTVGSSGHATGPRDVGTAFPGVSLEVRDAQGAPVPPGTTGTVHVRTPLRCDGYVWGEGSFRQDGEWATVGDIGQLTEDGHLHLTGRGGMVITGGLNVYPSEVENALSRLEGIETALVTSVPDDYLGQALVAVVTGAAAGLGQSALRELCAAALPRYQVPRRFYTLATWPLTSSGKVARGRIEEWIAHEDARLVPLPGLSRE</sequence>
<protein>
    <submittedName>
        <fullName evidence="5">Acyl-CoA synthetase</fullName>
    </submittedName>
</protein>
<dbReference type="GO" id="GO:0006631">
    <property type="term" value="P:fatty acid metabolic process"/>
    <property type="evidence" value="ECO:0007669"/>
    <property type="project" value="TreeGrafter"/>
</dbReference>
<dbReference type="AlphaFoldDB" id="A0A1V4AFV3"/>
<proteinExistence type="inferred from homology"/>
<dbReference type="InterPro" id="IPR042099">
    <property type="entry name" value="ANL_N_sf"/>
</dbReference>
<dbReference type="InterPro" id="IPR045851">
    <property type="entry name" value="AMP-bd_C_sf"/>
</dbReference>
<dbReference type="Gene3D" id="3.40.50.12780">
    <property type="entry name" value="N-terminal domain of ligase-like"/>
    <property type="match status" value="1"/>
</dbReference>
<organism evidence="5 6">
    <name type="scientific">Streptomyces tsukubensis</name>
    <dbReference type="NCBI Taxonomy" id="83656"/>
    <lineage>
        <taxon>Bacteria</taxon>
        <taxon>Bacillati</taxon>
        <taxon>Actinomycetota</taxon>
        <taxon>Actinomycetes</taxon>
        <taxon>Kitasatosporales</taxon>
        <taxon>Streptomycetaceae</taxon>
        <taxon>Streptomyces</taxon>
    </lineage>
</organism>
<evidence type="ECO:0000313" key="6">
    <source>
        <dbReference type="Proteomes" id="UP000190539"/>
    </source>
</evidence>
<evidence type="ECO:0000259" key="3">
    <source>
        <dbReference type="Pfam" id="PF00501"/>
    </source>
</evidence>
<keyword evidence="2" id="KW-0436">Ligase</keyword>
<comment type="caution">
    <text evidence="5">The sequence shown here is derived from an EMBL/GenBank/DDBJ whole genome shotgun (WGS) entry which is preliminary data.</text>
</comment>
<name>A0A1V4AFV3_9ACTN</name>
<evidence type="ECO:0000313" key="5">
    <source>
        <dbReference type="EMBL" id="OON82906.1"/>
    </source>
</evidence>
<evidence type="ECO:0000256" key="2">
    <source>
        <dbReference type="ARBA" id="ARBA00022598"/>
    </source>
</evidence>
<dbReference type="Proteomes" id="UP000190539">
    <property type="component" value="Unassembled WGS sequence"/>
</dbReference>
<accession>A0A1V4AFV3</accession>
<dbReference type="Pfam" id="PF13193">
    <property type="entry name" value="AMP-binding_C"/>
    <property type="match status" value="1"/>
</dbReference>
<evidence type="ECO:0000256" key="1">
    <source>
        <dbReference type="ARBA" id="ARBA00006432"/>
    </source>
</evidence>
<feature type="domain" description="AMP-dependent synthetase/ligase" evidence="3">
    <location>
        <begin position="16"/>
        <end position="401"/>
    </location>
</feature>
<dbReference type="Gene3D" id="3.30.300.30">
    <property type="match status" value="1"/>
</dbReference>
<dbReference type="STRING" id="83656.B1H18_02530"/>
<dbReference type="GO" id="GO:0031956">
    <property type="term" value="F:medium-chain fatty acid-CoA ligase activity"/>
    <property type="evidence" value="ECO:0007669"/>
    <property type="project" value="TreeGrafter"/>
</dbReference>
<dbReference type="SUPFAM" id="SSF56801">
    <property type="entry name" value="Acetyl-CoA synthetase-like"/>
    <property type="match status" value="1"/>
</dbReference>
<reference evidence="5 6" key="1">
    <citation type="submission" date="2017-02" db="EMBL/GenBank/DDBJ databases">
        <title>Draft Genome Sequence of Streptomyces tsukubaensis F601, a Producer of the immunosuppressant tacrolimus FK506.</title>
        <authorList>
            <person name="Zong G."/>
            <person name="Zhong C."/>
            <person name="Fu J."/>
            <person name="Qin R."/>
            <person name="Cao G."/>
        </authorList>
    </citation>
    <scope>NUCLEOTIDE SEQUENCE [LARGE SCALE GENOMIC DNA]</scope>
    <source>
        <strain evidence="5 6">F601</strain>
    </source>
</reference>
<gene>
    <name evidence="5" type="ORF">B1H18_02530</name>
</gene>
<evidence type="ECO:0000259" key="4">
    <source>
        <dbReference type="Pfam" id="PF13193"/>
    </source>
</evidence>
<dbReference type="InterPro" id="IPR025110">
    <property type="entry name" value="AMP-bd_C"/>
</dbReference>
<dbReference type="Pfam" id="PF00501">
    <property type="entry name" value="AMP-binding"/>
    <property type="match status" value="1"/>
</dbReference>
<dbReference type="OrthoDB" id="5240965at2"/>
<comment type="similarity">
    <text evidence="1">Belongs to the ATP-dependent AMP-binding enzyme family.</text>
</comment>
<dbReference type="EMBL" id="MVFC01000001">
    <property type="protein sequence ID" value="OON82906.1"/>
    <property type="molecule type" value="Genomic_DNA"/>
</dbReference>
<dbReference type="PANTHER" id="PTHR43201:SF5">
    <property type="entry name" value="MEDIUM-CHAIN ACYL-COA LIGASE ACSF2, MITOCHONDRIAL"/>
    <property type="match status" value="1"/>
</dbReference>
<dbReference type="InterPro" id="IPR000873">
    <property type="entry name" value="AMP-dep_synth/lig_dom"/>
</dbReference>
<dbReference type="PANTHER" id="PTHR43201">
    <property type="entry name" value="ACYL-COA SYNTHETASE"/>
    <property type="match status" value="1"/>
</dbReference>
<feature type="domain" description="AMP-binding enzyme C-terminal" evidence="4">
    <location>
        <begin position="449"/>
        <end position="523"/>
    </location>
</feature>